<dbReference type="InterPro" id="IPR018511">
    <property type="entry name" value="Hemolysin-typ_Ca-bd_CS"/>
</dbReference>
<dbReference type="InterPro" id="IPR010566">
    <property type="entry name" value="Haemolys_ca-bd"/>
</dbReference>
<evidence type="ECO:0000256" key="3">
    <source>
        <dbReference type="ARBA" id="ARBA00022525"/>
    </source>
</evidence>
<evidence type="ECO:0000313" key="10">
    <source>
        <dbReference type="Proteomes" id="UP000291302"/>
    </source>
</evidence>
<name>A0ABY1XKR0_9HYPH</name>
<keyword evidence="6" id="KW-0843">Virulence</keyword>
<evidence type="ECO:0000313" key="9">
    <source>
        <dbReference type="EMBL" id="TBE60625.1"/>
    </source>
</evidence>
<dbReference type="PROSITE" id="PS00330">
    <property type="entry name" value="HEMOLYSIN_CALCIUM"/>
    <property type="match status" value="7"/>
</dbReference>
<dbReference type="InterPro" id="IPR001343">
    <property type="entry name" value="Hemolysn_Ca-bd"/>
</dbReference>
<dbReference type="PRINTS" id="PR01488">
    <property type="entry name" value="RTXTOXINA"/>
</dbReference>
<accession>A0ABY1XKR0</accession>
<evidence type="ECO:0000256" key="5">
    <source>
        <dbReference type="ARBA" id="ARBA00022737"/>
    </source>
</evidence>
<keyword evidence="7" id="KW-0472">Membrane</keyword>
<keyword evidence="5" id="KW-0677">Repeat</keyword>
<dbReference type="Gene3D" id="2.150.10.10">
    <property type="entry name" value="Serralysin-like metalloprotease, C-terminal"/>
    <property type="match status" value="4"/>
</dbReference>
<protein>
    <recommendedName>
        <fullName evidence="8">Haemolysin-type calcium binding-related domain-containing protein</fullName>
    </recommendedName>
</protein>
<feature type="domain" description="Haemolysin-type calcium binding-related" evidence="8">
    <location>
        <begin position="942"/>
        <end position="981"/>
    </location>
</feature>
<keyword evidence="10" id="KW-1185">Reference proteome</keyword>
<dbReference type="InterPro" id="IPR003995">
    <property type="entry name" value="RTX_toxin_determinant-A"/>
</dbReference>
<geneLocation type="plasmid" evidence="9">
    <name>pSM51_Rh02</name>
</geneLocation>
<evidence type="ECO:0000259" key="8">
    <source>
        <dbReference type="Pfam" id="PF06594"/>
    </source>
</evidence>
<dbReference type="InterPro" id="IPR011049">
    <property type="entry name" value="Serralysin-like_metalloprot_C"/>
</dbReference>
<evidence type="ECO:0000256" key="2">
    <source>
        <dbReference type="ARBA" id="ARBA00004613"/>
    </source>
</evidence>
<gene>
    <name evidence="9" type="ORF">ELH03_27530</name>
</gene>
<comment type="subcellular location">
    <subcellularLocation>
        <location evidence="1">Membrane</location>
    </subcellularLocation>
    <subcellularLocation>
        <location evidence="2">Secreted</location>
    </subcellularLocation>
</comment>
<evidence type="ECO:0000256" key="7">
    <source>
        <dbReference type="ARBA" id="ARBA00023136"/>
    </source>
</evidence>
<reference evidence="9 10" key="1">
    <citation type="submission" date="2019-02" db="EMBL/GenBank/DDBJ databases">
        <title>The genomic architecture of introgression among sibling species of bacteria.</title>
        <authorList>
            <person name="Cavassim M.I.A."/>
            <person name="Moeskjaer S."/>
            <person name="Moslemi C."/>
            <person name="Fields B."/>
            <person name="Bachmann A."/>
            <person name="Vilhjalmsson B."/>
            <person name="Schierup M.H."/>
            <person name="Young J.P.W."/>
            <person name="Andersen S.U."/>
        </authorList>
    </citation>
    <scope>NUCLEOTIDE SEQUENCE [LARGE SCALE GENOMIC DNA]</scope>
    <source>
        <strain evidence="9 10">SM51</strain>
        <plasmid evidence="9">pSM51_Rh02</plasmid>
    </source>
</reference>
<dbReference type="EMBL" id="SILG01000003">
    <property type="protein sequence ID" value="TBE60625.1"/>
    <property type="molecule type" value="Genomic_DNA"/>
</dbReference>
<comment type="caution">
    <text evidence="9">The sequence shown here is derived from an EMBL/GenBank/DDBJ whole genome shotgun (WGS) entry which is preliminary data.</text>
</comment>
<organism evidence="9 10">
    <name type="scientific">Rhizobium beringeri</name>
    <dbReference type="NCBI Taxonomy" id="3019934"/>
    <lineage>
        <taxon>Bacteria</taxon>
        <taxon>Pseudomonadati</taxon>
        <taxon>Pseudomonadota</taxon>
        <taxon>Alphaproteobacteria</taxon>
        <taxon>Hyphomicrobiales</taxon>
        <taxon>Rhizobiaceae</taxon>
        <taxon>Rhizobium/Agrobacterium group</taxon>
        <taxon>Rhizobium</taxon>
    </lineage>
</organism>
<evidence type="ECO:0000256" key="6">
    <source>
        <dbReference type="ARBA" id="ARBA00023026"/>
    </source>
</evidence>
<keyword evidence="3" id="KW-0964">Secreted</keyword>
<dbReference type="PANTHER" id="PTHR38340">
    <property type="entry name" value="S-LAYER PROTEIN"/>
    <property type="match status" value="1"/>
</dbReference>
<dbReference type="InterPro" id="IPR050557">
    <property type="entry name" value="RTX_toxin/Mannuronan_C5-epim"/>
</dbReference>
<proteinExistence type="predicted"/>
<keyword evidence="9" id="KW-0614">Plasmid</keyword>
<dbReference type="PANTHER" id="PTHR38340:SF1">
    <property type="entry name" value="S-LAYER PROTEIN"/>
    <property type="match status" value="1"/>
</dbReference>
<evidence type="ECO:0000256" key="1">
    <source>
        <dbReference type="ARBA" id="ARBA00004370"/>
    </source>
</evidence>
<keyword evidence="4" id="KW-0800">Toxin</keyword>
<dbReference type="Proteomes" id="UP000291302">
    <property type="component" value="Unassembled WGS sequence"/>
</dbReference>
<sequence length="989" mass="101681">MGKPLTDQDLALLGTYADAGDRIAYYTQLVAWGYNYGALAMGVADNDTLSGATANIFFLNSASDLGVTISDDQLATISIRLMQADFAARTTAAHDHPGQDLTYDVVQGYHADVFAGFNVPADAWTPNIALTYLQTPEQKQALWDELLTASPVGSFAAVLQSLFGEGDPLEQFASDPVIQSYIANLEIAGASATVSPSNEFGGYTVQLDNGWTVKGGDQNGNALNGSTGNDVLNGFDGSDTLLGGTGTDRIYGGAGADILSGGNDTGSPDVNYMDLTYFHGSWNDGARDMLSGGLDDDTILSASELWVLPEEFYGDALKAAINAVDFVDASDNTFTAFFQIDNKQGAGLLGGTFTLTARDLLGATLVDGQYDLGTVTLDVWAGEAPSDYAVWGQVIDDPTMGKALLIMTSDRYRHQAVLGGLYNIEGILAGLDTASVWHIGTDGDEVQSGGSGYDQYDGGAGDDLFFASAGGDYYDGGNDSDTVDFSATSASLQISLTDDTDLGGGVFISGGTATSDDVGQAWVDSIENVIGGSGNDIIVGDSNANIIEGSGGNDIVYGGLGNDTLGGGQGDSDQVNYNGVASDYSLTRNADGSVTVVNATYGTDTLLDIELVKFSGDNTAHLLTDLAPLLPPSGPIAIGGTAGDDTLIGTDGDDAIYGGDGNDSMYGGLGNDLIDGQGGYYNQANYDGSASDYTFTRNADGSVTVASAIYGTDTLTHIDGVYFIGENATYSLTDLAPELPGTGGTNAVNGTADDDFLVGTDGDDAIYGGDGNDAIYGGLGNDLIDGQGGYYNQVNYDGSASDYSFIRSADGTVTVVSVAYGTDTLTHIDGAYFIGENATYGLTDLVPELNNIAGTTGGDTIVGTSGADAIFSNDGDDVLTGGLGNDYLEGGVGRDTYKFNFGDGKDIIFDNGAATSEADVLVFGAGISASDITITTAANGSDLLLTVGGGSDTVLLKNQLTNGAGGVDQIAFADNTNWDRSAIHNHIAA</sequence>
<dbReference type="RefSeq" id="WP_130660614.1">
    <property type="nucleotide sequence ID" value="NZ_SILG01000003.1"/>
</dbReference>
<dbReference type="Pfam" id="PF00353">
    <property type="entry name" value="HemolysinCabind"/>
    <property type="match status" value="6"/>
</dbReference>
<dbReference type="PRINTS" id="PR00313">
    <property type="entry name" value="CABNDNGRPT"/>
</dbReference>
<dbReference type="Pfam" id="PF06594">
    <property type="entry name" value="HCBP_related"/>
    <property type="match status" value="1"/>
</dbReference>
<evidence type="ECO:0000256" key="4">
    <source>
        <dbReference type="ARBA" id="ARBA00022656"/>
    </source>
</evidence>
<dbReference type="SUPFAM" id="SSF51120">
    <property type="entry name" value="beta-Roll"/>
    <property type="match status" value="4"/>
</dbReference>